<feature type="transmembrane region" description="Helical" evidence="1">
    <location>
        <begin position="358"/>
        <end position="376"/>
    </location>
</feature>
<feature type="transmembrane region" description="Helical" evidence="1">
    <location>
        <begin position="473"/>
        <end position="493"/>
    </location>
</feature>
<evidence type="ECO:0000256" key="1">
    <source>
        <dbReference type="SAM" id="Phobius"/>
    </source>
</evidence>
<organism evidence="2 3">
    <name type="scientific">Planktothrix rubescens CCAP 1459/22</name>
    <dbReference type="NCBI Taxonomy" id="329571"/>
    <lineage>
        <taxon>Bacteria</taxon>
        <taxon>Bacillati</taxon>
        <taxon>Cyanobacteriota</taxon>
        <taxon>Cyanophyceae</taxon>
        <taxon>Oscillatoriophycideae</taxon>
        <taxon>Oscillatoriales</taxon>
        <taxon>Microcoleaceae</taxon>
        <taxon>Planktothrix</taxon>
    </lineage>
</organism>
<feature type="transmembrane region" description="Helical" evidence="1">
    <location>
        <begin position="177"/>
        <end position="202"/>
    </location>
</feature>
<dbReference type="Proteomes" id="UP000196521">
    <property type="component" value="Unassembled WGS sequence"/>
</dbReference>
<accession>A0A6J7ZSC5</accession>
<protein>
    <submittedName>
        <fullName evidence="2">Membrane protein</fullName>
    </submittedName>
</protein>
<feature type="transmembrane region" description="Helical" evidence="1">
    <location>
        <begin position="535"/>
        <end position="563"/>
    </location>
</feature>
<keyword evidence="1" id="KW-1133">Transmembrane helix</keyword>
<reference evidence="2" key="1">
    <citation type="submission" date="2020-05" db="EMBL/GenBank/DDBJ databases">
        <authorList>
            <consortium name="Genoscope - CEA"/>
            <person name="William W."/>
        </authorList>
    </citation>
    <scope>NUCLEOTIDE SEQUENCE [LARGE SCALE GENOMIC DNA]</scope>
    <source>
        <strain evidence="2">PCC 7821</strain>
    </source>
</reference>
<feature type="transmembrane region" description="Helical" evidence="1">
    <location>
        <begin position="382"/>
        <end position="401"/>
    </location>
</feature>
<feature type="transmembrane region" description="Helical" evidence="1">
    <location>
        <begin position="28"/>
        <end position="48"/>
    </location>
</feature>
<keyword evidence="1" id="KW-0812">Transmembrane</keyword>
<dbReference type="AlphaFoldDB" id="A0A6J7ZSC5"/>
<evidence type="ECO:0000313" key="3">
    <source>
        <dbReference type="Proteomes" id="UP000196521"/>
    </source>
</evidence>
<proteinExistence type="predicted"/>
<feature type="transmembrane region" description="Helical" evidence="1">
    <location>
        <begin position="319"/>
        <end position="337"/>
    </location>
</feature>
<feature type="transmembrane region" description="Helical" evidence="1">
    <location>
        <begin position="241"/>
        <end position="261"/>
    </location>
</feature>
<feature type="transmembrane region" description="Helical" evidence="1">
    <location>
        <begin position="130"/>
        <end position="151"/>
    </location>
</feature>
<feature type="transmembrane region" description="Helical" evidence="1">
    <location>
        <begin position="500"/>
        <end position="523"/>
    </location>
</feature>
<comment type="caution">
    <text evidence="2">The sequence shown here is derived from an EMBL/GenBank/DDBJ whole genome shotgun (WGS) entry which is preliminary data.</text>
</comment>
<keyword evidence="3" id="KW-1185">Reference proteome</keyword>
<sequence length="590" mass="67603">MSRLSLPQFKEWNPQLVREFKGRFQVRNILIAIGISILSQVILFFSTFDKFPGMEKITISSGYCTSKNQLYYKYEQQYWKIQDQLNDFYFTGDRSVLEQQLKTLEKLKNSYCPQDLIDFNRWFTDYWANIFIWISVLAVFSLIVVGTYMLINDLATEERRGTLNFIRLSPQSAQSILIGKLLGVPILLYLGVFLTIPLHLWAGISAHISLLEIFSFYGLTLASCAFFYSFALLIGVTTSTWLHGLQSWLGSGITLIFLLTANSKPITSDGYDWLNIFSPTCLLRYLIDQTGDHYLNYPFNHANISQLQWFGLNVGTNGVSLLALALLNYGFLTYWIWQALKRNYHHPNLPSLSKKQSYLLTLNFTLMSLGFILSKFETNNSYYVGIFIGNIFLILGLISALSPQRQTLQDWVRYRRERKKHWWMDLGKDLIWGEKSPATVAILINLLIASTIWIITIFLVAKPTEKGEMLLAIALHCSFMLLCASIAQLMAMMKTPKRTLWATSSVLGVLIVPLLFIFVMFSYKSEYYSPFVWSVFSFFSISSVPLSSILISFVGQGLMIILCNLQLTRLLKKAGESELKALVRNEKGIT</sequence>
<feature type="transmembrane region" description="Helical" evidence="1">
    <location>
        <begin position="438"/>
        <end position="461"/>
    </location>
</feature>
<keyword evidence="1" id="KW-0472">Membrane</keyword>
<name>A0A6J7ZSC5_PLARU</name>
<evidence type="ECO:0000313" key="2">
    <source>
        <dbReference type="EMBL" id="CAC5345602.1"/>
    </source>
</evidence>
<gene>
    <name evidence="2" type="ORF">PLAN_70179</name>
</gene>
<dbReference type="EMBL" id="CZCZ02000017">
    <property type="protein sequence ID" value="CAC5345602.1"/>
    <property type="molecule type" value="Genomic_DNA"/>
</dbReference>
<feature type="transmembrane region" description="Helical" evidence="1">
    <location>
        <begin position="214"/>
        <end position="234"/>
    </location>
</feature>
<dbReference type="RefSeq" id="WP_026786373.1">
    <property type="nucleotide sequence ID" value="NZ_LR812491.1"/>
</dbReference>